<dbReference type="RefSeq" id="WP_005926850.1">
    <property type="nucleotide sequence ID" value="NZ_DS483503.1"/>
</dbReference>
<feature type="transmembrane region" description="Helical" evidence="1">
    <location>
        <begin position="66"/>
        <end position="87"/>
    </location>
</feature>
<dbReference type="Proteomes" id="UP000005945">
    <property type="component" value="Unassembled WGS sequence"/>
</dbReference>
<evidence type="ECO:0000313" key="2">
    <source>
        <dbReference type="EMBL" id="EDP20242.1"/>
    </source>
</evidence>
<name>A8SGD8_9FIRM</name>
<comment type="caution">
    <text evidence="2">The sequence shown here is derived from an EMBL/GenBank/DDBJ whole genome shotgun (WGS) entry which is preliminary data.</text>
</comment>
<protein>
    <recommendedName>
        <fullName evidence="4">Spore cortex biosynthesis protein YabQ</fullName>
    </recommendedName>
</protein>
<feature type="transmembrane region" description="Helical" evidence="1">
    <location>
        <begin position="12"/>
        <end position="31"/>
    </location>
</feature>
<sequence>MVQVLLPARLLQEAAACAALGAALGVVRAFLPARGRAAFVPDVLLSGAVLLACQSYAAGYSKAGVLRWYMVLAAFAAALCTAGVLGIPLRALGRGIGAALRLPGRILHRFAVQPLHRRRAACKTTRKLRRNAKRTAKKSKKNLPNQRALLYNSNVSK</sequence>
<dbReference type="AlphaFoldDB" id="A8SGD8"/>
<keyword evidence="1" id="KW-0812">Transmembrane</keyword>
<evidence type="ECO:0000313" key="3">
    <source>
        <dbReference type="Proteomes" id="UP000005945"/>
    </source>
</evidence>
<reference evidence="2 3" key="2">
    <citation type="submission" date="2007-09" db="EMBL/GenBank/DDBJ databases">
        <authorList>
            <person name="Fulton L."/>
            <person name="Clifton S."/>
            <person name="Fulton B."/>
            <person name="Xu J."/>
            <person name="Minx P."/>
            <person name="Pepin K.H."/>
            <person name="Johnson M."/>
            <person name="Thiruvilangam P."/>
            <person name="Bhonagiri V."/>
            <person name="Nash W.E."/>
            <person name="Mardis E.R."/>
            <person name="Wilson R.K."/>
        </authorList>
    </citation>
    <scope>NUCLEOTIDE SEQUENCE [LARGE SCALE GENOMIC DNA]</scope>
    <source>
        <strain evidence="2 3">M21/2</strain>
    </source>
</reference>
<accession>A8SGD8</accession>
<organism evidence="2 3">
    <name type="scientific">Faecalibacterium prausnitzii M21/2</name>
    <dbReference type="NCBI Taxonomy" id="411485"/>
    <lineage>
        <taxon>Bacteria</taxon>
        <taxon>Bacillati</taxon>
        <taxon>Bacillota</taxon>
        <taxon>Clostridia</taxon>
        <taxon>Eubacteriales</taxon>
        <taxon>Oscillospiraceae</taxon>
        <taxon>Faecalibacterium</taxon>
    </lineage>
</organism>
<gene>
    <name evidence="2" type="ORF">FAEPRAM212_03035</name>
</gene>
<reference evidence="2 3" key="1">
    <citation type="submission" date="2007-09" db="EMBL/GenBank/DDBJ databases">
        <title>Draft genome sequence of Faecalibacterium prausnitzii M21/2.</title>
        <authorList>
            <person name="Sudarsanam P."/>
            <person name="Ley R."/>
            <person name="Guruge J."/>
            <person name="Turnbaugh P.J."/>
            <person name="Mahowald M."/>
            <person name="Liep D."/>
            <person name="Gordon J."/>
        </authorList>
    </citation>
    <scope>NUCLEOTIDE SEQUENCE [LARGE SCALE GENOMIC DNA]</scope>
    <source>
        <strain evidence="2 3">M21/2</strain>
    </source>
</reference>
<keyword evidence="1" id="KW-0472">Membrane</keyword>
<proteinExistence type="predicted"/>
<dbReference type="HOGENOM" id="CLU_1675282_0_0_9"/>
<dbReference type="EMBL" id="ABED02000029">
    <property type="protein sequence ID" value="EDP20242.1"/>
    <property type="molecule type" value="Genomic_DNA"/>
</dbReference>
<keyword evidence="1" id="KW-1133">Transmembrane helix</keyword>
<dbReference type="GeneID" id="75069229"/>
<evidence type="ECO:0008006" key="4">
    <source>
        <dbReference type="Google" id="ProtNLM"/>
    </source>
</evidence>
<evidence type="ECO:0000256" key="1">
    <source>
        <dbReference type="SAM" id="Phobius"/>
    </source>
</evidence>
<feature type="transmembrane region" description="Helical" evidence="1">
    <location>
        <begin position="43"/>
        <end position="60"/>
    </location>
</feature>